<protein>
    <recommendedName>
        <fullName evidence="7">THAP-type domain-containing protein</fullName>
    </recommendedName>
</protein>
<dbReference type="SMART" id="SM00980">
    <property type="entry name" value="THAP"/>
    <property type="match status" value="1"/>
</dbReference>
<sequence>MPDKCCVPNWTSNYPSKGGYVPVFRFPNEEKLRQAWIRKIPRKHWQPSKWAVVCIHHFHEQDVIKVEKYKDSSGERKERPIDRLKLVTGALPTIFPHLAAYLSTPETKKRRDPEERRARQTEAHAEKEKGFLEKDIIKDFSTFTDNVSGKSQ</sequence>
<dbReference type="PANTHER" id="PTHR46927:SF3">
    <property type="entry name" value="THAP-TYPE DOMAIN-CONTAINING PROTEIN"/>
    <property type="match status" value="1"/>
</dbReference>
<name>A0ABQ8SQY6_PERAM</name>
<accession>A0ABQ8SQY6</accession>
<keyword evidence="2 5" id="KW-0863">Zinc-finger</keyword>
<dbReference type="SUPFAM" id="SSF57716">
    <property type="entry name" value="Glucocorticoid receptor-like (DNA-binding domain)"/>
    <property type="match status" value="1"/>
</dbReference>
<dbReference type="Proteomes" id="UP001148838">
    <property type="component" value="Unassembled WGS sequence"/>
</dbReference>
<dbReference type="PROSITE" id="PS50950">
    <property type="entry name" value="ZF_THAP"/>
    <property type="match status" value="1"/>
</dbReference>
<dbReference type="InterPro" id="IPR052224">
    <property type="entry name" value="THAP_domain_protein"/>
</dbReference>
<dbReference type="PANTHER" id="PTHR46927">
    <property type="entry name" value="AGAP005574-PA"/>
    <property type="match status" value="1"/>
</dbReference>
<organism evidence="8 9">
    <name type="scientific">Periplaneta americana</name>
    <name type="common">American cockroach</name>
    <name type="synonym">Blatta americana</name>
    <dbReference type="NCBI Taxonomy" id="6978"/>
    <lineage>
        <taxon>Eukaryota</taxon>
        <taxon>Metazoa</taxon>
        <taxon>Ecdysozoa</taxon>
        <taxon>Arthropoda</taxon>
        <taxon>Hexapoda</taxon>
        <taxon>Insecta</taxon>
        <taxon>Pterygota</taxon>
        <taxon>Neoptera</taxon>
        <taxon>Polyneoptera</taxon>
        <taxon>Dictyoptera</taxon>
        <taxon>Blattodea</taxon>
        <taxon>Blattoidea</taxon>
        <taxon>Blattidae</taxon>
        <taxon>Blattinae</taxon>
        <taxon>Periplaneta</taxon>
    </lineage>
</organism>
<keyword evidence="3" id="KW-0862">Zinc</keyword>
<keyword evidence="1" id="KW-0479">Metal-binding</keyword>
<evidence type="ECO:0000256" key="3">
    <source>
        <dbReference type="ARBA" id="ARBA00022833"/>
    </source>
</evidence>
<evidence type="ECO:0000256" key="2">
    <source>
        <dbReference type="ARBA" id="ARBA00022771"/>
    </source>
</evidence>
<evidence type="ECO:0000256" key="5">
    <source>
        <dbReference type="PROSITE-ProRule" id="PRU00309"/>
    </source>
</evidence>
<dbReference type="SMART" id="SM00692">
    <property type="entry name" value="DM3"/>
    <property type="match status" value="1"/>
</dbReference>
<proteinExistence type="predicted"/>
<gene>
    <name evidence="8" type="ORF">ANN_18757</name>
</gene>
<evidence type="ECO:0000313" key="8">
    <source>
        <dbReference type="EMBL" id="KAJ4436130.1"/>
    </source>
</evidence>
<keyword evidence="4 5" id="KW-0238">DNA-binding</keyword>
<evidence type="ECO:0000259" key="7">
    <source>
        <dbReference type="PROSITE" id="PS50950"/>
    </source>
</evidence>
<feature type="region of interest" description="Disordered" evidence="6">
    <location>
        <begin position="103"/>
        <end position="128"/>
    </location>
</feature>
<evidence type="ECO:0000256" key="6">
    <source>
        <dbReference type="SAM" id="MobiDB-lite"/>
    </source>
</evidence>
<keyword evidence="9" id="KW-1185">Reference proteome</keyword>
<reference evidence="8 9" key="1">
    <citation type="journal article" date="2022" name="Allergy">
        <title>Genome assembly and annotation of Periplaneta americana reveal a comprehensive cockroach allergen profile.</title>
        <authorList>
            <person name="Wang L."/>
            <person name="Xiong Q."/>
            <person name="Saelim N."/>
            <person name="Wang L."/>
            <person name="Nong W."/>
            <person name="Wan A.T."/>
            <person name="Shi M."/>
            <person name="Liu X."/>
            <person name="Cao Q."/>
            <person name="Hui J.H.L."/>
            <person name="Sookrung N."/>
            <person name="Leung T.F."/>
            <person name="Tungtrongchitr A."/>
            <person name="Tsui S.K.W."/>
        </authorList>
    </citation>
    <scope>NUCLEOTIDE SEQUENCE [LARGE SCALE GENOMIC DNA]</scope>
    <source>
        <strain evidence="8">PWHHKU_190912</strain>
    </source>
</reference>
<evidence type="ECO:0000256" key="1">
    <source>
        <dbReference type="ARBA" id="ARBA00022723"/>
    </source>
</evidence>
<evidence type="ECO:0000256" key="4">
    <source>
        <dbReference type="ARBA" id="ARBA00023125"/>
    </source>
</evidence>
<feature type="domain" description="THAP-type" evidence="7">
    <location>
        <begin position="1"/>
        <end position="95"/>
    </location>
</feature>
<evidence type="ECO:0000313" key="9">
    <source>
        <dbReference type="Proteomes" id="UP001148838"/>
    </source>
</evidence>
<feature type="compositionally biased region" description="Basic and acidic residues" evidence="6">
    <location>
        <begin position="106"/>
        <end position="128"/>
    </location>
</feature>
<dbReference type="Pfam" id="PF05485">
    <property type="entry name" value="THAP"/>
    <property type="match status" value="1"/>
</dbReference>
<dbReference type="EMBL" id="JAJSOF020000023">
    <property type="protein sequence ID" value="KAJ4436130.1"/>
    <property type="molecule type" value="Genomic_DNA"/>
</dbReference>
<dbReference type="InterPro" id="IPR006612">
    <property type="entry name" value="THAP_Znf"/>
</dbReference>
<comment type="caution">
    <text evidence="8">The sequence shown here is derived from an EMBL/GenBank/DDBJ whole genome shotgun (WGS) entry which is preliminary data.</text>
</comment>